<sequence>MASHESHHHLCELTQPPRPSFPHPIPSPGRTHFISASAKFLSFALTSQSLFSLEYRRTSPS</sequence>
<feature type="compositionally biased region" description="Basic and acidic residues" evidence="1">
    <location>
        <begin position="1"/>
        <end position="11"/>
    </location>
</feature>
<name>A0A0L0VQW4_9BASI</name>
<keyword evidence="3" id="KW-1185">Reference proteome</keyword>
<feature type="compositionally biased region" description="Pro residues" evidence="1">
    <location>
        <begin position="16"/>
        <end position="27"/>
    </location>
</feature>
<dbReference type="AlphaFoldDB" id="A0A0L0VQW4"/>
<dbReference type="EMBL" id="AJIL01000028">
    <property type="protein sequence ID" value="KNF01673.1"/>
    <property type="molecule type" value="Genomic_DNA"/>
</dbReference>
<dbReference type="Proteomes" id="UP000054564">
    <property type="component" value="Unassembled WGS sequence"/>
</dbReference>
<reference evidence="3" key="1">
    <citation type="submission" date="2014-03" db="EMBL/GenBank/DDBJ databases">
        <title>The Genome Sequence of Puccinia striiformis f. sp. tritici PST-78.</title>
        <authorList>
            <consortium name="The Broad Institute Genome Sequencing Platform"/>
            <person name="Cuomo C."/>
            <person name="Hulbert S."/>
            <person name="Chen X."/>
            <person name="Walker B."/>
            <person name="Young S.K."/>
            <person name="Zeng Q."/>
            <person name="Gargeya S."/>
            <person name="Fitzgerald M."/>
            <person name="Haas B."/>
            <person name="Abouelleil A."/>
            <person name="Alvarado L."/>
            <person name="Arachchi H.M."/>
            <person name="Berlin A.M."/>
            <person name="Chapman S.B."/>
            <person name="Goldberg J."/>
            <person name="Griggs A."/>
            <person name="Gujja S."/>
            <person name="Hansen M."/>
            <person name="Howarth C."/>
            <person name="Imamovic A."/>
            <person name="Larimer J."/>
            <person name="McCowan C."/>
            <person name="Montmayeur A."/>
            <person name="Murphy C."/>
            <person name="Neiman D."/>
            <person name="Pearson M."/>
            <person name="Priest M."/>
            <person name="Roberts A."/>
            <person name="Saif S."/>
            <person name="Shea T."/>
            <person name="Sisk P."/>
            <person name="Sykes S."/>
            <person name="Wortman J."/>
            <person name="Nusbaum C."/>
            <person name="Birren B."/>
        </authorList>
    </citation>
    <scope>NUCLEOTIDE SEQUENCE [LARGE SCALE GENOMIC DNA]</scope>
    <source>
        <strain evidence="3">race PST-78</strain>
    </source>
</reference>
<evidence type="ECO:0000256" key="1">
    <source>
        <dbReference type="SAM" id="MobiDB-lite"/>
    </source>
</evidence>
<accession>A0A0L0VQW4</accession>
<gene>
    <name evidence="2" type="ORF">PSTG_05104</name>
</gene>
<proteinExistence type="predicted"/>
<protein>
    <submittedName>
        <fullName evidence="2">Uncharacterized protein</fullName>
    </submittedName>
</protein>
<organism evidence="2 3">
    <name type="scientific">Puccinia striiformis f. sp. tritici PST-78</name>
    <dbReference type="NCBI Taxonomy" id="1165861"/>
    <lineage>
        <taxon>Eukaryota</taxon>
        <taxon>Fungi</taxon>
        <taxon>Dikarya</taxon>
        <taxon>Basidiomycota</taxon>
        <taxon>Pucciniomycotina</taxon>
        <taxon>Pucciniomycetes</taxon>
        <taxon>Pucciniales</taxon>
        <taxon>Pucciniaceae</taxon>
        <taxon>Puccinia</taxon>
    </lineage>
</organism>
<feature type="region of interest" description="Disordered" evidence="1">
    <location>
        <begin position="1"/>
        <end position="28"/>
    </location>
</feature>
<evidence type="ECO:0000313" key="3">
    <source>
        <dbReference type="Proteomes" id="UP000054564"/>
    </source>
</evidence>
<evidence type="ECO:0000313" key="2">
    <source>
        <dbReference type="EMBL" id="KNF01673.1"/>
    </source>
</evidence>
<comment type="caution">
    <text evidence="2">The sequence shown here is derived from an EMBL/GenBank/DDBJ whole genome shotgun (WGS) entry which is preliminary data.</text>
</comment>